<dbReference type="OrthoDB" id="9816534at2"/>
<reference evidence="4 5" key="1">
    <citation type="submission" date="2016-10" db="EMBL/GenBank/DDBJ databases">
        <authorList>
            <person name="de Groot N.N."/>
        </authorList>
    </citation>
    <scope>NUCLEOTIDE SEQUENCE [LARGE SCALE GENOMIC DNA]</scope>
    <source>
        <strain evidence="4 5">DSM 26880</strain>
    </source>
</reference>
<dbReference type="STRING" id="321339.SAMN05444340_104153"/>
<dbReference type="GO" id="GO:0005524">
    <property type="term" value="F:ATP binding"/>
    <property type="evidence" value="ECO:0007669"/>
    <property type="project" value="UniProtKB-KW"/>
</dbReference>
<dbReference type="CDD" id="cd00267">
    <property type="entry name" value="ABC_ATPase"/>
    <property type="match status" value="2"/>
</dbReference>
<dbReference type="GO" id="GO:0016887">
    <property type="term" value="F:ATP hydrolysis activity"/>
    <property type="evidence" value="ECO:0007669"/>
    <property type="project" value="InterPro"/>
</dbReference>
<dbReference type="AlphaFoldDB" id="A0A1H3HT84"/>
<accession>A0A1H3HT84</accession>
<organism evidence="4 5">
    <name type="scientific">Citreimonas salinaria</name>
    <dbReference type="NCBI Taxonomy" id="321339"/>
    <lineage>
        <taxon>Bacteria</taxon>
        <taxon>Pseudomonadati</taxon>
        <taxon>Pseudomonadota</taxon>
        <taxon>Alphaproteobacteria</taxon>
        <taxon>Rhodobacterales</taxon>
        <taxon>Roseobacteraceae</taxon>
        <taxon>Citreimonas</taxon>
    </lineage>
</organism>
<dbReference type="PANTHER" id="PTHR43581">
    <property type="entry name" value="ATP/GTP PHOSPHATASE"/>
    <property type="match status" value="1"/>
</dbReference>
<protein>
    <submittedName>
        <fullName evidence="4">AAA domain-containing protein, putative AbiEii toxin, Type IV TA system</fullName>
    </submittedName>
</protein>
<dbReference type="PANTHER" id="PTHR43581:SF2">
    <property type="entry name" value="EXCINUCLEASE ATPASE SUBUNIT"/>
    <property type="match status" value="1"/>
</dbReference>
<evidence type="ECO:0000256" key="1">
    <source>
        <dbReference type="ARBA" id="ARBA00022741"/>
    </source>
</evidence>
<keyword evidence="5" id="KW-1185">Reference proteome</keyword>
<evidence type="ECO:0000313" key="5">
    <source>
        <dbReference type="Proteomes" id="UP000199286"/>
    </source>
</evidence>
<dbReference type="Pfam" id="PF13304">
    <property type="entry name" value="AAA_21"/>
    <property type="match status" value="1"/>
</dbReference>
<proteinExistence type="predicted"/>
<keyword evidence="2" id="KW-0067">ATP-binding</keyword>
<dbReference type="RefSeq" id="WP_089881265.1">
    <property type="nucleotide sequence ID" value="NZ_FNPF01000004.1"/>
</dbReference>
<dbReference type="Gene3D" id="3.40.50.300">
    <property type="entry name" value="P-loop containing nucleotide triphosphate hydrolases"/>
    <property type="match status" value="2"/>
</dbReference>
<dbReference type="InterPro" id="IPR003959">
    <property type="entry name" value="ATPase_AAA_core"/>
</dbReference>
<dbReference type="InterPro" id="IPR027417">
    <property type="entry name" value="P-loop_NTPase"/>
</dbReference>
<dbReference type="InterPro" id="IPR003593">
    <property type="entry name" value="AAA+_ATPase"/>
</dbReference>
<name>A0A1H3HT84_9RHOB</name>
<evidence type="ECO:0000256" key="2">
    <source>
        <dbReference type="ARBA" id="ARBA00022840"/>
    </source>
</evidence>
<evidence type="ECO:0000313" key="4">
    <source>
        <dbReference type="EMBL" id="SDY18687.1"/>
    </source>
</evidence>
<keyword evidence="1" id="KW-0547">Nucleotide-binding</keyword>
<gene>
    <name evidence="4" type="ORF">SAMN05444340_104153</name>
</gene>
<dbReference type="SMART" id="SM00382">
    <property type="entry name" value="AAA"/>
    <property type="match status" value="1"/>
</dbReference>
<dbReference type="EMBL" id="FNPF01000004">
    <property type="protein sequence ID" value="SDY18687.1"/>
    <property type="molecule type" value="Genomic_DNA"/>
</dbReference>
<dbReference type="SUPFAM" id="SSF52540">
    <property type="entry name" value="P-loop containing nucleoside triphosphate hydrolases"/>
    <property type="match status" value="1"/>
</dbReference>
<dbReference type="Proteomes" id="UP000199286">
    <property type="component" value="Unassembled WGS sequence"/>
</dbReference>
<dbReference type="InterPro" id="IPR051396">
    <property type="entry name" value="Bact_Antivir_Def_Nuclease"/>
</dbReference>
<sequence>MEPALIINEIEFPDGGLLILKPGSIVVVTGPNNAGKSTFLREISSNFDPNRGRKKFSGRIAKRIDSKLIGSQKDFLDFFTESEKYDTEREAFIFTAPNGYSKNIYKRSTIKASVARGKLPAPVEASFKARLPAHERLGGSGYKDSVDSAADSFFSNEAGEIALSKIFEDSFGIGLFLDRTRKEGSFYLCDRKELPPHDQRLTPEFRKWVEKLLPLREQGDGMRSFARLLIEVFVRKHSIVLIDEPELFLHPPQIRQLARKLVQEKPENTQLIISTHSDDFVKGVLDNQPHDLNFIRLTRTAGETSVRSLQNSDVNELWADPLLRTSNALSSLFHQFTIVCEGETDARFLRWALDKTMTENSHIDYFIAHCGGKQKMRRIVSSIRPIGANILSFCDIDVLNDKTVFCELFTAHGGDYADVRKQHDLILKRTSERKAEISAHYFWSELDRIKQEYKQAQNVSAPMQKEISNLIRRSSPWGRIKEDGYAAFVDAASVNAFKEIEQKCSSLGLFINPTGELESLCRSLPRNKSAWLTQVLEKSIEDEDMIDAKRVVGQIANYMLERTKPTF</sequence>
<dbReference type="Pfam" id="PF00005">
    <property type="entry name" value="ABC_tran"/>
    <property type="match status" value="1"/>
</dbReference>
<dbReference type="InterPro" id="IPR003439">
    <property type="entry name" value="ABC_transporter-like_ATP-bd"/>
</dbReference>
<feature type="domain" description="AAA+ ATPase" evidence="3">
    <location>
        <begin position="22"/>
        <end position="307"/>
    </location>
</feature>
<evidence type="ECO:0000259" key="3">
    <source>
        <dbReference type="SMART" id="SM00382"/>
    </source>
</evidence>